<reference evidence="3 4" key="1">
    <citation type="journal article" date="2016" name="G3 (Bethesda)">
        <title>First Draft Assembly and Annotation of the Genome of a California Endemic Oak Quercus lobata Nee (Fagaceae).</title>
        <authorList>
            <person name="Sork V.L."/>
            <person name="Fitz-Gibbon S.T."/>
            <person name="Puiu D."/>
            <person name="Crepeau M."/>
            <person name="Gugger P.F."/>
            <person name="Sherman R."/>
            <person name="Stevens K."/>
            <person name="Langley C.H."/>
            <person name="Pellegrini M."/>
            <person name="Salzberg S.L."/>
        </authorList>
    </citation>
    <scope>NUCLEOTIDE SEQUENCE [LARGE SCALE GENOMIC DNA]</scope>
    <source>
        <strain evidence="3 4">cv. SW786</strain>
    </source>
</reference>
<name>A0A7N2MAC5_QUELO</name>
<feature type="transmembrane region" description="Helical" evidence="1">
    <location>
        <begin position="75"/>
        <end position="95"/>
    </location>
</feature>
<evidence type="ECO:0000313" key="3">
    <source>
        <dbReference type="EnsemblPlants" id="QL08p005510:mrna"/>
    </source>
</evidence>
<organism evidence="3 4">
    <name type="scientific">Quercus lobata</name>
    <name type="common">Valley oak</name>
    <dbReference type="NCBI Taxonomy" id="97700"/>
    <lineage>
        <taxon>Eukaryota</taxon>
        <taxon>Viridiplantae</taxon>
        <taxon>Streptophyta</taxon>
        <taxon>Embryophyta</taxon>
        <taxon>Tracheophyta</taxon>
        <taxon>Spermatophyta</taxon>
        <taxon>Magnoliopsida</taxon>
        <taxon>eudicotyledons</taxon>
        <taxon>Gunneridae</taxon>
        <taxon>Pentapetalae</taxon>
        <taxon>rosids</taxon>
        <taxon>fabids</taxon>
        <taxon>Fagales</taxon>
        <taxon>Fagaceae</taxon>
        <taxon>Quercus</taxon>
    </lineage>
</organism>
<dbReference type="OrthoDB" id="2018625at2759"/>
<dbReference type="Pfam" id="PF08792">
    <property type="entry name" value="A2L_zn_ribbon"/>
    <property type="match status" value="1"/>
</dbReference>
<dbReference type="RefSeq" id="XP_030931683.1">
    <property type="nucleotide sequence ID" value="XM_031075823.1"/>
</dbReference>
<dbReference type="EnsemblPlants" id="QL08p005510:mrna">
    <property type="protein sequence ID" value="QL08p005510:mrna"/>
    <property type="gene ID" value="QL08p005510"/>
</dbReference>
<keyword evidence="1" id="KW-0812">Transmembrane</keyword>
<dbReference type="KEGG" id="qlo:115957550"/>
<reference evidence="3" key="2">
    <citation type="submission" date="2021-01" db="UniProtKB">
        <authorList>
            <consortium name="EnsemblPlants"/>
        </authorList>
    </citation>
    <scope>IDENTIFICATION</scope>
</reference>
<keyword evidence="1" id="KW-0472">Membrane</keyword>
<dbReference type="InterPro" id="IPR014900">
    <property type="entry name" value="VLTF-3_Zn_ribbon"/>
</dbReference>
<dbReference type="EMBL" id="LRBV02000008">
    <property type="status" value="NOT_ANNOTATED_CDS"/>
    <property type="molecule type" value="Genomic_DNA"/>
</dbReference>
<evidence type="ECO:0000313" key="4">
    <source>
        <dbReference type="Proteomes" id="UP000594261"/>
    </source>
</evidence>
<evidence type="ECO:0000259" key="2">
    <source>
        <dbReference type="Pfam" id="PF08792"/>
    </source>
</evidence>
<dbReference type="GeneID" id="115957550"/>
<keyword evidence="4" id="KW-1185">Reference proteome</keyword>
<keyword evidence="1" id="KW-1133">Transmembrane helix</keyword>
<evidence type="ECO:0000256" key="1">
    <source>
        <dbReference type="SAM" id="Phobius"/>
    </source>
</evidence>
<dbReference type="OMA" id="WASRNQE"/>
<dbReference type="AlphaFoldDB" id="A0A7N2MAC5"/>
<proteinExistence type="predicted"/>
<dbReference type="Gramene" id="QL08p005510:mrna">
    <property type="protein sequence ID" value="QL08p005510:mrna"/>
    <property type="gene ID" value="QL08p005510"/>
</dbReference>
<sequence length="143" mass="15717">MFSTLFPMESLSPSLSSSLVPSSNNTFSKKTATKSNVNLVCPKKYTNLIGNRRLSTRIKVINDVSTTMNPAGVEVTWQIVVGAIAGVTPFVVAGIEFSKRIIAQRRCEVCGGSGLVLREKDYFKCPECGGFLPWQSWKRFFSG</sequence>
<dbReference type="PANTHER" id="PTHR36809">
    <property type="entry name" value="TRANSMEMBRANE PROTEIN"/>
    <property type="match status" value="1"/>
</dbReference>
<dbReference type="PANTHER" id="PTHR36809:SF1">
    <property type="entry name" value="TRANSMEMBRANE PROTEIN"/>
    <property type="match status" value="1"/>
</dbReference>
<dbReference type="InParanoid" id="A0A7N2MAC5"/>
<gene>
    <name evidence="3" type="primary">LOC115957550</name>
</gene>
<accession>A0A7N2MAC5</accession>
<protein>
    <recommendedName>
        <fullName evidence="2">Viral late gene transcription factor 3 zinc ribbon domain-containing protein</fullName>
    </recommendedName>
</protein>
<dbReference type="FunCoup" id="A0A7N2MAC5">
    <property type="interactions" value="79"/>
</dbReference>
<feature type="domain" description="Viral late gene transcription factor 3 zinc ribbon" evidence="2">
    <location>
        <begin position="104"/>
        <end position="129"/>
    </location>
</feature>
<dbReference type="Proteomes" id="UP000594261">
    <property type="component" value="Chromosome 8"/>
</dbReference>